<dbReference type="Pfam" id="PF02522">
    <property type="entry name" value="Antibiotic_NAT"/>
    <property type="match status" value="1"/>
</dbReference>
<evidence type="ECO:0000313" key="6">
    <source>
        <dbReference type="Proteomes" id="UP000467132"/>
    </source>
</evidence>
<dbReference type="PANTHER" id="PTHR11104:SF0">
    <property type="entry name" value="SPBETA PROPHAGE-DERIVED AMINOGLYCOSIDE N(3')-ACETYLTRANSFERASE-LIKE PROTEIN YOKD"/>
    <property type="match status" value="1"/>
</dbReference>
<dbReference type="InterPro" id="IPR003679">
    <property type="entry name" value="Amioglycoside_AcTrfase"/>
</dbReference>
<evidence type="ECO:0000256" key="2">
    <source>
        <dbReference type="ARBA" id="ARBA00022679"/>
    </source>
</evidence>
<dbReference type="GO" id="GO:0046677">
    <property type="term" value="P:response to antibiotic"/>
    <property type="evidence" value="ECO:0007669"/>
    <property type="project" value="UniProtKB-KW"/>
</dbReference>
<keyword evidence="6" id="KW-1185">Reference proteome</keyword>
<dbReference type="AlphaFoldDB" id="A0A845QUQ5"/>
<evidence type="ECO:0000256" key="1">
    <source>
        <dbReference type="ARBA" id="ARBA00006383"/>
    </source>
</evidence>
<evidence type="ECO:0000256" key="3">
    <source>
        <dbReference type="ARBA" id="ARBA00023315"/>
    </source>
</evidence>
<dbReference type="SUPFAM" id="SSF110710">
    <property type="entry name" value="TTHA0583/YokD-like"/>
    <property type="match status" value="1"/>
</dbReference>
<dbReference type="PANTHER" id="PTHR11104">
    <property type="entry name" value="AMINOGLYCOSIDE N3-ACETYLTRANSFERASE"/>
    <property type="match status" value="1"/>
</dbReference>
<protein>
    <recommendedName>
        <fullName evidence="4">Aminoglycoside N(3)-acetyltransferase</fullName>
        <ecNumber evidence="4">2.3.1.-</ecNumber>
    </recommendedName>
</protein>
<comment type="caution">
    <text evidence="5">The sequence shown here is derived from an EMBL/GenBank/DDBJ whole genome shotgun (WGS) entry which is preliminary data.</text>
</comment>
<keyword evidence="2 4" id="KW-0808">Transferase</keyword>
<accession>A0A845QUQ5</accession>
<dbReference type="GO" id="GO:0046353">
    <property type="term" value="F:aminoglycoside 3-N-acetyltransferase activity"/>
    <property type="evidence" value="ECO:0007669"/>
    <property type="project" value="UniProtKB-EC"/>
</dbReference>
<proteinExistence type="inferred from homology"/>
<dbReference type="RefSeq" id="WP_160196722.1">
    <property type="nucleotide sequence ID" value="NZ_QXXA01000005.1"/>
</dbReference>
<evidence type="ECO:0000313" key="5">
    <source>
        <dbReference type="EMBL" id="NBI06245.1"/>
    </source>
</evidence>
<name>A0A845QUQ5_9CLOT</name>
<organism evidence="5 6">
    <name type="scientific">Senegalia massiliensis</name>
    <dbReference type="NCBI Taxonomy" id="1720316"/>
    <lineage>
        <taxon>Bacteria</taxon>
        <taxon>Bacillati</taxon>
        <taxon>Bacillota</taxon>
        <taxon>Clostridia</taxon>
        <taxon>Eubacteriales</taxon>
        <taxon>Clostridiaceae</taxon>
        <taxon>Senegalia</taxon>
    </lineage>
</organism>
<gene>
    <name evidence="5" type="ORF">D3Z33_05135</name>
</gene>
<comment type="catalytic activity">
    <reaction evidence="4">
        <text>a 2-deoxystreptamine antibiotic + acetyl-CoA = an N(3)-acetyl-2-deoxystreptamine antibiotic + CoA + H(+)</text>
        <dbReference type="Rhea" id="RHEA:12665"/>
        <dbReference type="ChEBI" id="CHEBI:15378"/>
        <dbReference type="ChEBI" id="CHEBI:57287"/>
        <dbReference type="ChEBI" id="CHEBI:57288"/>
        <dbReference type="ChEBI" id="CHEBI:57921"/>
        <dbReference type="ChEBI" id="CHEBI:77452"/>
        <dbReference type="EC" id="2.3.1.81"/>
    </reaction>
</comment>
<keyword evidence="3 4" id="KW-0012">Acyltransferase</keyword>
<reference evidence="5 6" key="1">
    <citation type="submission" date="2018-08" db="EMBL/GenBank/DDBJ databases">
        <title>Murine metabolic-syndrome-specific gut microbial biobank.</title>
        <authorList>
            <person name="Liu C."/>
        </authorList>
    </citation>
    <scope>NUCLEOTIDE SEQUENCE [LARGE SCALE GENOMIC DNA]</scope>
    <source>
        <strain evidence="5 6">583</strain>
    </source>
</reference>
<sequence>MSEKNLIENTPFPRTRESISDDLRSLGLKQGMTIIVHSSLKSLGWVSGGPVAVVQALMDVVTESGTIIMPTQSGDLGDPSLWGNPAVPKEWIGTIKETMPAYDKQITPTRSMGRIVEVFRTFPGVIRSSHPHNSFAAWGRYKEQIINNHSLEYSLGENSPLAKIYDLDGFILLLGVNHDNNTSLHLSEYRSRIREKCKLQAPIIEDNKRVWKTFNDIDLDTDEFEEIGKEFEENNDINIGYIGSSKSRLFKQREIVDFATKWMINKIEK</sequence>
<dbReference type="EC" id="2.3.1.-" evidence="4"/>
<evidence type="ECO:0000256" key="4">
    <source>
        <dbReference type="RuleBase" id="RU365031"/>
    </source>
</evidence>
<dbReference type="Proteomes" id="UP000467132">
    <property type="component" value="Unassembled WGS sequence"/>
</dbReference>
<keyword evidence="4" id="KW-0046">Antibiotic resistance</keyword>
<dbReference type="EMBL" id="QXXA01000005">
    <property type="protein sequence ID" value="NBI06245.1"/>
    <property type="molecule type" value="Genomic_DNA"/>
</dbReference>
<dbReference type="OrthoDB" id="7330654at2"/>
<comment type="similarity">
    <text evidence="1 4">Belongs to the antibiotic N-acetyltransferase family.</text>
</comment>
<dbReference type="InterPro" id="IPR028345">
    <property type="entry name" value="Antibiotic_NAT-like"/>
</dbReference>